<keyword evidence="3" id="KW-0067">ATP-binding</keyword>
<dbReference type="InterPro" id="IPR027417">
    <property type="entry name" value="P-loop_NTPase"/>
</dbReference>
<sequence>MIVVDVKKKIKTYNGFNEFRLKASFAMAKTTKLYGPSGVGKTTLLKIIAGLIHPEEGIITVHNEVWLDTHKKICVPPQKREIGFVFQNYALFPNMTVEQHLRYGTQNSSYIQELLTLGEMVNFKKHKPQQLSGGQQQRLAILRALSTKPKILLMDEPFSALDNALKYNLMTNLKQLLTNLNTTCIVVTHHPFETEGFAENAIELS</sequence>
<keyword evidence="1" id="KW-0813">Transport</keyword>
<reference evidence="6" key="1">
    <citation type="submission" date="2016-10" db="EMBL/GenBank/DDBJ databases">
        <authorList>
            <person name="Varghese N."/>
            <person name="Submissions S."/>
        </authorList>
    </citation>
    <scope>NUCLEOTIDE SEQUENCE [LARGE SCALE GENOMIC DNA]</scope>
    <source>
        <strain evidence="6">DSM 18733</strain>
    </source>
</reference>
<evidence type="ECO:0000313" key="6">
    <source>
        <dbReference type="Proteomes" id="UP000199421"/>
    </source>
</evidence>
<dbReference type="PROSITE" id="PS00211">
    <property type="entry name" value="ABC_TRANSPORTER_1"/>
    <property type="match status" value="1"/>
</dbReference>
<dbReference type="InterPro" id="IPR017871">
    <property type="entry name" value="ABC_transporter-like_CS"/>
</dbReference>
<feature type="domain" description="ABC transporter" evidence="4">
    <location>
        <begin position="1"/>
        <end position="204"/>
    </location>
</feature>
<gene>
    <name evidence="5" type="ORF">SAMN05661044_04447</name>
</gene>
<dbReference type="SMART" id="SM00382">
    <property type="entry name" value="AAA"/>
    <property type="match status" value="1"/>
</dbReference>
<evidence type="ECO:0000313" key="5">
    <source>
        <dbReference type="EMBL" id="SEM17297.1"/>
    </source>
</evidence>
<dbReference type="InterPro" id="IPR003439">
    <property type="entry name" value="ABC_transporter-like_ATP-bd"/>
</dbReference>
<evidence type="ECO:0000256" key="3">
    <source>
        <dbReference type="ARBA" id="ARBA00022840"/>
    </source>
</evidence>
<keyword evidence="2" id="KW-0547">Nucleotide-binding</keyword>
<dbReference type="InterPro" id="IPR050093">
    <property type="entry name" value="ABC_SmlMolc_Importer"/>
</dbReference>
<dbReference type="Gene3D" id="3.40.50.300">
    <property type="entry name" value="P-loop containing nucleotide triphosphate hydrolases"/>
    <property type="match status" value="1"/>
</dbReference>
<dbReference type="Proteomes" id="UP000199421">
    <property type="component" value="Unassembled WGS sequence"/>
</dbReference>
<dbReference type="InterPro" id="IPR003593">
    <property type="entry name" value="AAA+_ATPase"/>
</dbReference>
<organism evidence="5 6">
    <name type="scientific">Olivibacter domesticus</name>
    <name type="common">Pseudosphingobacterium domesticum</name>
    <dbReference type="NCBI Taxonomy" id="407022"/>
    <lineage>
        <taxon>Bacteria</taxon>
        <taxon>Pseudomonadati</taxon>
        <taxon>Bacteroidota</taxon>
        <taxon>Sphingobacteriia</taxon>
        <taxon>Sphingobacteriales</taxon>
        <taxon>Sphingobacteriaceae</taxon>
        <taxon>Olivibacter</taxon>
    </lineage>
</organism>
<keyword evidence="6" id="KW-1185">Reference proteome</keyword>
<dbReference type="PANTHER" id="PTHR42781">
    <property type="entry name" value="SPERMIDINE/PUTRESCINE IMPORT ATP-BINDING PROTEIN POTA"/>
    <property type="match status" value="1"/>
</dbReference>
<dbReference type="Pfam" id="PF00005">
    <property type="entry name" value="ABC_tran"/>
    <property type="match status" value="1"/>
</dbReference>
<dbReference type="SUPFAM" id="SSF52540">
    <property type="entry name" value="P-loop containing nucleoside triphosphate hydrolases"/>
    <property type="match status" value="1"/>
</dbReference>
<dbReference type="GO" id="GO:0005524">
    <property type="term" value="F:ATP binding"/>
    <property type="evidence" value="ECO:0007669"/>
    <property type="project" value="UniProtKB-KW"/>
</dbReference>
<proteinExistence type="predicted"/>
<evidence type="ECO:0000256" key="2">
    <source>
        <dbReference type="ARBA" id="ARBA00022741"/>
    </source>
</evidence>
<accession>A0A1H7W8M7</accession>
<dbReference type="PROSITE" id="PS50893">
    <property type="entry name" value="ABC_TRANSPORTER_2"/>
    <property type="match status" value="1"/>
</dbReference>
<dbReference type="STRING" id="407022.SAMN05661044_04447"/>
<name>A0A1H7W8M7_OLID1</name>
<dbReference type="GO" id="GO:0016887">
    <property type="term" value="F:ATP hydrolysis activity"/>
    <property type="evidence" value="ECO:0007669"/>
    <property type="project" value="InterPro"/>
</dbReference>
<dbReference type="EMBL" id="FOAF01000008">
    <property type="protein sequence ID" value="SEM17297.1"/>
    <property type="molecule type" value="Genomic_DNA"/>
</dbReference>
<dbReference type="OrthoDB" id="9782239at2"/>
<dbReference type="RefSeq" id="WP_093329117.1">
    <property type="nucleotide sequence ID" value="NZ_FOAF01000008.1"/>
</dbReference>
<dbReference type="PANTHER" id="PTHR42781:SF4">
    <property type="entry name" value="SPERMIDINE_PUTRESCINE IMPORT ATP-BINDING PROTEIN POTA"/>
    <property type="match status" value="1"/>
</dbReference>
<evidence type="ECO:0000256" key="1">
    <source>
        <dbReference type="ARBA" id="ARBA00022448"/>
    </source>
</evidence>
<dbReference type="AlphaFoldDB" id="A0A1H7W8M7"/>
<protein>
    <submittedName>
        <fullName evidence="5">ABC transporter</fullName>
    </submittedName>
</protein>
<evidence type="ECO:0000259" key="4">
    <source>
        <dbReference type="PROSITE" id="PS50893"/>
    </source>
</evidence>